<dbReference type="Proteomes" id="UP000031535">
    <property type="component" value="Unassembled WGS sequence"/>
</dbReference>
<dbReference type="GO" id="GO:0009289">
    <property type="term" value="C:pilus"/>
    <property type="evidence" value="ECO:0007669"/>
    <property type="project" value="InterPro"/>
</dbReference>
<dbReference type="EMBL" id="JXDG01000058">
    <property type="protein sequence ID" value="KIH81831.1"/>
    <property type="molecule type" value="Genomic_DNA"/>
</dbReference>
<name>A0A0C2HXE5_9PSED</name>
<protein>
    <submittedName>
        <fullName evidence="3">Putative exported protein</fullName>
    </submittedName>
</protein>
<sequence>MTKLDYRAWLRPLLCLGLLSPASAFALTCTLQGSAATLVNADLGSTVAIPASSPNGSVIWRSEPFNLAVDCARDTPQGGDEEVFIYLNPAGQVIGQGIRAGLTHDGVDHRQNSGRIATGRRVPGCPEGACPPLSFNLAFSVFIEKFGPTPPSGVASNLQDYRLFQLDGGAGPSAAGRSLNYVINNLAGLRFVACDAELQVIPETVDFGRVAIERVVMGQVAARRPFALHTSRTCDTAFSLDARLKPVSGSVSGDLLIPQGNDGVGIRIVRADGGQGIPYNRSFHLAELLGETRAAMARFDAELVWNSDRPKAGPFSAGVVVDLFYK</sequence>
<dbReference type="PATRIC" id="fig|226910.6.peg.4486"/>
<dbReference type="AlphaFoldDB" id="A0A0C2HXE5"/>
<dbReference type="SUPFAM" id="SSF49401">
    <property type="entry name" value="Bacterial adhesins"/>
    <property type="match status" value="1"/>
</dbReference>
<comment type="caution">
    <text evidence="3">The sequence shown here is derived from an EMBL/GenBank/DDBJ whole genome shotgun (WGS) entry which is preliminary data.</text>
</comment>
<feature type="domain" description="Fimbrial-type adhesion" evidence="2">
    <location>
        <begin position="194"/>
        <end position="325"/>
    </location>
</feature>
<dbReference type="InterPro" id="IPR000259">
    <property type="entry name" value="Adhesion_dom_fimbrial"/>
</dbReference>
<feature type="signal peptide" evidence="1">
    <location>
        <begin position="1"/>
        <end position="26"/>
    </location>
</feature>
<dbReference type="STRING" id="226910.UCMB321_4494"/>
<evidence type="ECO:0000313" key="4">
    <source>
        <dbReference type="Proteomes" id="UP000031535"/>
    </source>
</evidence>
<evidence type="ECO:0000259" key="2">
    <source>
        <dbReference type="Pfam" id="PF00419"/>
    </source>
</evidence>
<feature type="chain" id="PRO_5002150021" evidence="1">
    <location>
        <begin position="27"/>
        <end position="326"/>
    </location>
</feature>
<accession>A0A0C2HXE5</accession>
<evidence type="ECO:0000313" key="3">
    <source>
        <dbReference type="EMBL" id="KIH81831.1"/>
    </source>
</evidence>
<reference evidence="3 4" key="1">
    <citation type="submission" date="2015-01" db="EMBL/GenBank/DDBJ databases">
        <title>Complete genome of Pseudomonas batumici UCM B-321 producer of the batumin antibiotic with strong antistaphilococcal and potential anticancer activity.</title>
        <authorList>
            <person name="Klochko V.V."/>
            <person name="Zelena L.B."/>
            <person name="Elena K.A."/>
            <person name="Reva O.N."/>
        </authorList>
    </citation>
    <scope>NUCLEOTIDE SEQUENCE [LARGE SCALE GENOMIC DNA]</scope>
    <source>
        <strain evidence="3 4">UCM B-321</strain>
    </source>
</reference>
<proteinExistence type="predicted"/>
<dbReference type="InterPro" id="IPR036937">
    <property type="entry name" value="Adhesion_dom_fimbrial_sf"/>
</dbReference>
<dbReference type="InterPro" id="IPR008966">
    <property type="entry name" value="Adhesion_dom_sf"/>
</dbReference>
<dbReference type="OrthoDB" id="8926940at2"/>
<evidence type="ECO:0000256" key="1">
    <source>
        <dbReference type="SAM" id="SignalP"/>
    </source>
</evidence>
<dbReference type="GO" id="GO:0007155">
    <property type="term" value="P:cell adhesion"/>
    <property type="evidence" value="ECO:0007669"/>
    <property type="project" value="InterPro"/>
</dbReference>
<keyword evidence="4" id="KW-1185">Reference proteome</keyword>
<keyword evidence="1" id="KW-0732">Signal</keyword>
<dbReference type="RefSeq" id="WP_040070725.1">
    <property type="nucleotide sequence ID" value="NZ_JXDG01000058.1"/>
</dbReference>
<dbReference type="Gene3D" id="2.60.40.1090">
    <property type="entry name" value="Fimbrial-type adhesion domain"/>
    <property type="match status" value="1"/>
</dbReference>
<gene>
    <name evidence="3" type="ORF">UCMB321_4494</name>
</gene>
<organism evidence="3 4">
    <name type="scientific">Pseudomonas batumici</name>
    <dbReference type="NCBI Taxonomy" id="226910"/>
    <lineage>
        <taxon>Bacteria</taxon>
        <taxon>Pseudomonadati</taxon>
        <taxon>Pseudomonadota</taxon>
        <taxon>Gammaproteobacteria</taxon>
        <taxon>Pseudomonadales</taxon>
        <taxon>Pseudomonadaceae</taxon>
        <taxon>Pseudomonas</taxon>
    </lineage>
</organism>
<dbReference type="Pfam" id="PF00419">
    <property type="entry name" value="Fimbrial"/>
    <property type="match status" value="1"/>
</dbReference>